<dbReference type="EMBL" id="JANJYJ010000001">
    <property type="protein sequence ID" value="KAK3229521.1"/>
    <property type="molecule type" value="Genomic_DNA"/>
</dbReference>
<evidence type="ECO:0000256" key="1">
    <source>
        <dbReference type="SAM" id="MobiDB-lite"/>
    </source>
</evidence>
<sequence>MFGEPIDFVRAKRPKKQDKAPVRNQDPGGFLILPDDDLETQRQAPKKSSNKSSDSDLFEPTVFTKEALDDINKMFGMPLDF</sequence>
<reference evidence="2" key="1">
    <citation type="journal article" date="2023" name="Plant J.">
        <title>Genome sequences and population genomics provide insights into the demographic history, inbreeding, and mutation load of two 'living fossil' tree species of Dipteronia.</title>
        <authorList>
            <person name="Feng Y."/>
            <person name="Comes H.P."/>
            <person name="Chen J."/>
            <person name="Zhu S."/>
            <person name="Lu R."/>
            <person name="Zhang X."/>
            <person name="Li P."/>
            <person name="Qiu J."/>
            <person name="Olsen K.M."/>
            <person name="Qiu Y."/>
        </authorList>
    </citation>
    <scope>NUCLEOTIDE SEQUENCE</scope>
    <source>
        <strain evidence="2">NBL</strain>
    </source>
</reference>
<organism evidence="2 3">
    <name type="scientific">Dipteronia sinensis</name>
    <dbReference type="NCBI Taxonomy" id="43782"/>
    <lineage>
        <taxon>Eukaryota</taxon>
        <taxon>Viridiplantae</taxon>
        <taxon>Streptophyta</taxon>
        <taxon>Embryophyta</taxon>
        <taxon>Tracheophyta</taxon>
        <taxon>Spermatophyta</taxon>
        <taxon>Magnoliopsida</taxon>
        <taxon>eudicotyledons</taxon>
        <taxon>Gunneridae</taxon>
        <taxon>Pentapetalae</taxon>
        <taxon>rosids</taxon>
        <taxon>malvids</taxon>
        <taxon>Sapindales</taxon>
        <taxon>Sapindaceae</taxon>
        <taxon>Hippocastanoideae</taxon>
        <taxon>Acereae</taxon>
        <taxon>Dipteronia</taxon>
    </lineage>
</organism>
<protein>
    <submittedName>
        <fullName evidence="2">Uncharacterized protein</fullName>
    </submittedName>
</protein>
<evidence type="ECO:0000313" key="3">
    <source>
        <dbReference type="Proteomes" id="UP001281410"/>
    </source>
</evidence>
<name>A0AAE0EIF1_9ROSI</name>
<gene>
    <name evidence="2" type="ORF">Dsin_001402</name>
</gene>
<dbReference type="Proteomes" id="UP001281410">
    <property type="component" value="Unassembled WGS sequence"/>
</dbReference>
<evidence type="ECO:0000313" key="2">
    <source>
        <dbReference type="EMBL" id="KAK3229521.1"/>
    </source>
</evidence>
<accession>A0AAE0EIF1</accession>
<keyword evidence="3" id="KW-1185">Reference proteome</keyword>
<comment type="caution">
    <text evidence="2">The sequence shown here is derived from an EMBL/GenBank/DDBJ whole genome shotgun (WGS) entry which is preliminary data.</text>
</comment>
<dbReference type="AlphaFoldDB" id="A0AAE0EIF1"/>
<proteinExistence type="predicted"/>
<feature type="region of interest" description="Disordered" evidence="1">
    <location>
        <begin position="1"/>
        <end position="59"/>
    </location>
</feature>